<keyword evidence="1" id="KW-0812">Transmembrane</keyword>
<reference evidence="3" key="1">
    <citation type="submission" date="2017-09" db="EMBL/GenBank/DDBJ databases">
        <title>Depth-based differentiation of microbial function through sediment-hosted aquifers and enrichment of novel symbionts in the deep terrestrial subsurface.</title>
        <authorList>
            <person name="Probst A.J."/>
            <person name="Ladd B."/>
            <person name="Jarett J.K."/>
            <person name="Geller-Mcgrath D.E."/>
            <person name="Sieber C.M.K."/>
            <person name="Emerson J.B."/>
            <person name="Anantharaman K."/>
            <person name="Thomas B.C."/>
            <person name="Malmstrom R."/>
            <person name="Stieglmeier M."/>
            <person name="Klingl A."/>
            <person name="Woyke T."/>
            <person name="Ryan C.M."/>
            <person name="Banfield J.F."/>
        </authorList>
    </citation>
    <scope>NUCLEOTIDE SEQUENCE [LARGE SCALE GENOMIC DNA]</scope>
</reference>
<evidence type="ECO:0000256" key="1">
    <source>
        <dbReference type="SAM" id="Phobius"/>
    </source>
</evidence>
<feature type="transmembrane region" description="Helical" evidence="1">
    <location>
        <begin position="133"/>
        <end position="158"/>
    </location>
</feature>
<feature type="transmembrane region" description="Helical" evidence="1">
    <location>
        <begin position="164"/>
        <end position="184"/>
    </location>
</feature>
<name>A0A2H0VE45_9BACT</name>
<sequence>MNSFIADYINSWGQWVYIGIFIAMLIDGNITLLVVGFLSAGGGLNPLYGILSCIGGGFIEQLIWFWVGARIKNSKSTATSWVIKATNHFDRHFRHSPLFTLFVSKFIYGLHRGSLARVAVIGISLSDFLKQSVIVLVAWAIILFIVGYSVSTPVFYLLQNYVHLLGYVLLGLIVLIVLLERFVLSGKLKELWKKI</sequence>
<dbReference type="EMBL" id="PFAK01000005">
    <property type="protein sequence ID" value="PIR96560.1"/>
    <property type="molecule type" value="Genomic_DNA"/>
</dbReference>
<evidence type="ECO:0000313" key="2">
    <source>
        <dbReference type="EMBL" id="PIR96560.1"/>
    </source>
</evidence>
<feature type="transmembrane region" description="Helical" evidence="1">
    <location>
        <begin position="12"/>
        <end position="35"/>
    </location>
</feature>
<evidence type="ECO:0008006" key="4">
    <source>
        <dbReference type="Google" id="ProtNLM"/>
    </source>
</evidence>
<feature type="transmembrane region" description="Helical" evidence="1">
    <location>
        <begin position="47"/>
        <end position="67"/>
    </location>
</feature>
<keyword evidence="1" id="KW-1133">Transmembrane helix</keyword>
<gene>
    <name evidence="2" type="ORF">COT92_00430</name>
</gene>
<evidence type="ECO:0000313" key="3">
    <source>
        <dbReference type="Proteomes" id="UP000230922"/>
    </source>
</evidence>
<protein>
    <recommendedName>
        <fullName evidence="4">DedA family protein</fullName>
    </recommendedName>
</protein>
<keyword evidence="1" id="KW-0472">Membrane</keyword>
<comment type="caution">
    <text evidence="2">The sequence shown here is derived from an EMBL/GenBank/DDBJ whole genome shotgun (WGS) entry which is preliminary data.</text>
</comment>
<proteinExistence type="predicted"/>
<organism evidence="2 3">
    <name type="scientific">Candidatus Doudnabacteria bacterium CG10_big_fil_rev_8_21_14_0_10_42_18</name>
    <dbReference type="NCBI Taxonomy" id="1974552"/>
    <lineage>
        <taxon>Bacteria</taxon>
        <taxon>Candidatus Doudnaibacteriota</taxon>
    </lineage>
</organism>
<dbReference type="AlphaFoldDB" id="A0A2H0VE45"/>
<dbReference type="Proteomes" id="UP000230922">
    <property type="component" value="Unassembled WGS sequence"/>
</dbReference>
<accession>A0A2H0VE45</accession>